<reference evidence="5" key="1">
    <citation type="journal article" date="2021" name="bioRxiv">
        <title>Whole Genome Assembly and Annotation of Northern Wild Rice, Zizania palustris L., Supports a Whole Genome Duplication in the Zizania Genus.</title>
        <authorList>
            <person name="Haas M."/>
            <person name="Kono T."/>
            <person name="Macchietto M."/>
            <person name="Millas R."/>
            <person name="McGilp L."/>
            <person name="Shao M."/>
            <person name="Duquette J."/>
            <person name="Hirsch C.N."/>
            <person name="Kimball J."/>
        </authorList>
    </citation>
    <scope>NUCLEOTIDE SEQUENCE</scope>
    <source>
        <tissue evidence="5">Fresh leaf tissue</tissue>
    </source>
</reference>
<comment type="pathway">
    <text evidence="1">Protein modification; protein ubiquitination.</text>
</comment>
<feature type="domain" description="MATH" evidence="4">
    <location>
        <begin position="4"/>
        <end position="130"/>
    </location>
</feature>
<dbReference type="InterPro" id="IPR056423">
    <property type="entry name" value="BACK_BPM_SPOP"/>
</dbReference>
<accession>A0A8J5WCR0</accession>
<evidence type="ECO:0000256" key="2">
    <source>
        <dbReference type="ARBA" id="ARBA00010846"/>
    </source>
</evidence>
<reference evidence="5" key="2">
    <citation type="submission" date="2021-02" db="EMBL/GenBank/DDBJ databases">
        <authorList>
            <person name="Kimball J.A."/>
            <person name="Haas M.W."/>
            <person name="Macchietto M."/>
            <person name="Kono T."/>
            <person name="Duquette J."/>
            <person name="Shao M."/>
        </authorList>
    </citation>
    <scope>NUCLEOTIDE SEQUENCE</scope>
    <source>
        <tissue evidence="5">Fresh leaf tissue</tissue>
    </source>
</reference>
<feature type="domain" description="BTB" evidence="3">
    <location>
        <begin position="162"/>
        <end position="229"/>
    </location>
</feature>
<organism evidence="5 6">
    <name type="scientific">Zizania palustris</name>
    <name type="common">Northern wild rice</name>
    <dbReference type="NCBI Taxonomy" id="103762"/>
    <lineage>
        <taxon>Eukaryota</taxon>
        <taxon>Viridiplantae</taxon>
        <taxon>Streptophyta</taxon>
        <taxon>Embryophyta</taxon>
        <taxon>Tracheophyta</taxon>
        <taxon>Spermatophyta</taxon>
        <taxon>Magnoliopsida</taxon>
        <taxon>Liliopsida</taxon>
        <taxon>Poales</taxon>
        <taxon>Poaceae</taxon>
        <taxon>BOP clade</taxon>
        <taxon>Oryzoideae</taxon>
        <taxon>Oryzeae</taxon>
        <taxon>Zizaniinae</taxon>
        <taxon>Zizania</taxon>
    </lineage>
</organism>
<proteinExistence type="inferred from homology"/>
<comment type="similarity">
    <text evidence="2">Belongs to the Tdpoz family.</text>
</comment>
<dbReference type="PROSITE" id="PS50097">
    <property type="entry name" value="BTB"/>
    <property type="match status" value="1"/>
</dbReference>
<dbReference type="Pfam" id="PF22486">
    <property type="entry name" value="MATH_2"/>
    <property type="match status" value="1"/>
</dbReference>
<evidence type="ECO:0000313" key="5">
    <source>
        <dbReference type="EMBL" id="KAG8087886.1"/>
    </source>
</evidence>
<dbReference type="PANTHER" id="PTHR26379">
    <property type="entry name" value="BTB/POZ AND MATH DOMAIN-CONTAINING PROTEIN 1"/>
    <property type="match status" value="1"/>
</dbReference>
<dbReference type="SMART" id="SM00061">
    <property type="entry name" value="MATH"/>
    <property type="match status" value="1"/>
</dbReference>
<evidence type="ECO:0000259" key="3">
    <source>
        <dbReference type="PROSITE" id="PS50097"/>
    </source>
</evidence>
<dbReference type="Pfam" id="PF24570">
    <property type="entry name" value="BACK_BPM_SPOP"/>
    <property type="match status" value="1"/>
</dbReference>
<sequence>MLESGFLELKVDYSATYGDCAIGKSLLSDVFFAGGHTWRVWFYRRGSRVEDKGKYLSVYLVLMGKSNNVKAIFDVFLMGKDGEPSSSHARRFLHVFSSDSPGRGWPQFVKRSDLESNVMDDGTVRIMCVVIVLRDGDKPVVAVPPSDIEAHLGSLLDSHRGADVTFVVGGEEFPAHRALLAARSPVFLAELLGNMSESTSPRITLRDIEPATFRALLRFIYTDEMAGDDGVEYEADSATHALTRLVVAADRYALDRLKLMCAQKLVDSMTAETVADILACAETNSCPELKKICIDFFAVDNNFKKAVFTDGFAVLVQKFPLIADELKKRVEKL</sequence>
<keyword evidence="6" id="KW-1185">Reference proteome</keyword>
<dbReference type="AlphaFoldDB" id="A0A8J5WCR0"/>
<dbReference type="InterPro" id="IPR002083">
    <property type="entry name" value="MATH/TRAF_dom"/>
</dbReference>
<dbReference type="Proteomes" id="UP000729402">
    <property type="component" value="Unassembled WGS sequence"/>
</dbReference>
<evidence type="ECO:0000313" key="6">
    <source>
        <dbReference type="Proteomes" id="UP000729402"/>
    </source>
</evidence>
<name>A0A8J5WCR0_ZIZPA</name>
<evidence type="ECO:0000256" key="1">
    <source>
        <dbReference type="ARBA" id="ARBA00004906"/>
    </source>
</evidence>
<comment type="caution">
    <text evidence="5">The sequence shown here is derived from an EMBL/GenBank/DDBJ whole genome shotgun (WGS) entry which is preliminary data.</text>
</comment>
<dbReference type="OrthoDB" id="598013at2759"/>
<dbReference type="InterPro" id="IPR000210">
    <property type="entry name" value="BTB/POZ_dom"/>
</dbReference>
<dbReference type="EMBL" id="JAAALK010000082">
    <property type="protein sequence ID" value="KAG8087886.1"/>
    <property type="molecule type" value="Genomic_DNA"/>
</dbReference>
<evidence type="ECO:0000259" key="4">
    <source>
        <dbReference type="PROSITE" id="PS50144"/>
    </source>
</evidence>
<dbReference type="CDD" id="cd00121">
    <property type="entry name" value="MATH"/>
    <property type="match status" value="1"/>
</dbReference>
<dbReference type="SMART" id="SM00225">
    <property type="entry name" value="BTB"/>
    <property type="match status" value="1"/>
</dbReference>
<dbReference type="Pfam" id="PF00651">
    <property type="entry name" value="BTB"/>
    <property type="match status" value="1"/>
</dbReference>
<dbReference type="InterPro" id="IPR045005">
    <property type="entry name" value="BPM1-6"/>
</dbReference>
<dbReference type="PANTHER" id="PTHR26379:SF504">
    <property type="entry name" value="OS08G0523800 PROTEIN"/>
    <property type="match status" value="1"/>
</dbReference>
<dbReference type="PROSITE" id="PS50144">
    <property type="entry name" value="MATH"/>
    <property type="match status" value="1"/>
</dbReference>
<gene>
    <name evidence="5" type="ORF">GUJ93_ZPchr0010g9132</name>
</gene>
<dbReference type="GO" id="GO:0016567">
    <property type="term" value="P:protein ubiquitination"/>
    <property type="evidence" value="ECO:0007669"/>
    <property type="project" value="InterPro"/>
</dbReference>
<protein>
    <submittedName>
        <fullName evidence="5">Uncharacterized protein</fullName>
    </submittedName>
</protein>